<evidence type="ECO:0000256" key="2">
    <source>
        <dbReference type="ARBA" id="ARBA00010792"/>
    </source>
</evidence>
<dbReference type="AlphaFoldDB" id="A0A7M2WT54"/>
<keyword evidence="4 7" id="KW-0812">Transmembrane</keyword>
<evidence type="ECO:0000256" key="5">
    <source>
        <dbReference type="ARBA" id="ARBA00022989"/>
    </source>
</evidence>
<accession>A0A7M2WT54</accession>
<proteinExistence type="inferred from homology"/>
<dbReference type="PANTHER" id="PTHR30353:SF15">
    <property type="entry name" value="INNER MEMBRANE PROTEIN YABI"/>
    <property type="match status" value="1"/>
</dbReference>
<evidence type="ECO:0000256" key="6">
    <source>
        <dbReference type="ARBA" id="ARBA00023136"/>
    </source>
</evidence>
<dbReference type="Pfam" id="PF09335">
    <property type="entry name" value="VTT_dom"/>
    <property type="match status" value="1"/>
</dbReference>
<evidence type="ECO:0000313" key="10">
    <source>
        <dbReference type="Proteomes" id="UP000593765"/>
    </source>
</evidence>
<feature type="domain" description="VTT" evidence="8">
    <location>
        <begin position="58"/>
        <end position="184"/>
    </location>
</feature>
<evidence type="ECO:0000256" key="1">
    <source>
        <dbReference type="ARBA" id="ARBA00004651"/>
    </source>
</evidence>
<dbReference type="InterPro" id="IPR032816">
    <property type="entry name" value="VTT_dom"/>
</dbReference>
<keyword evidence="3 7" id="KW-1003">Cell membrane</keyword>
<dbReference type="EMBL" id="CP063458">
    <property type="protein sequence ID" value="QOV88599.1"/>
    <property type="molecule type" value="Genomic_DNA"/>
</dbReference>
<feature type="transmembrane region" description="Helical" evidence="7">
    <location>
        <begin position="164"/>
        <end position="186"/>
    </location>
</feature>
<feature type="transmembrane region" description="Helical" evidence="7">
    <location>
        <begin position="78"/>
        <end position="99"/>
    </location>
</feature>
<evidence type="ECO:0000259" key="8">
    <source>
        <dbReference type="Pfam" id="PF09335"/>
    </source>
</evidence>
<dbReference type="InterPro" id="IPR032818">
    <property type="entry name" value="DedA-like"/>
</dbReference>
<comment type="similarity">
    <text evidence="2 7">Belongs to the DedA family.</text>
</comment>
<dbReference type="Proteomes" id="UP000593765">
    <property type="component" value="Chromosome"/>
</dbReference>
<dbReference type="KEGG" id="hbs:IPV69_20510"/>
<organism evidence="9 10">
    <name type="scientific">Humisphaera borealis</name>
    <dbReference type="NCBI Taxonomy" id="2807512"/>
    <lineage>
        <taxon>Bacteria</taxon>
        <taxon>Pseudomonadati</taxon>
        <taxon>Planctomycetota</taxon>
        <taxon>Phycisphaerae</taxon>
        <taxon>Tepidisphaerales</taxon>
        <taxon>Tepidisphaeraceae</taxon>
        <taxon>Humisphaera</taxon>
    </lineage>
</organism>
<reference evidence="9 10" key="1">
    <citation type="submission" date="2020-10" db="EMBL/GenBank/DDBJ databases">
        <title>Wide distribution of Phycisphaera-like planctomycetes from WD2101 soil group in peatlands and genome analysis of the first cultivated representative.</title>
        <authorList>
            <person name="Dedysh S.N."/>
            <person name="Beletsky A.V."/>
            <person name="Ivanova A."/>
            <person name="Kulichevskaya I.S."/>
            <person name="Suzina N.E."/>
            <person name="Philippov D.A."/>
            <person name="Rakitin A.L."/>
            <person name="Mardanov A.V."/>
            <person name="Ravin N.V."/>
        </authorList>
    </citation>
    <scope>NUCLEOTIDE SEQUENCE [LARGE SCALE GENOMIC DNA]</scope>
    <source>
        <strain evidence="9 10">M1803</strain>
    </source>
</reference>
<keyword evidence="5 7" id="KW-1133">Transmembrane helix</keyword>
<evidence type="ECO:0000256" key="3">
    <source>
        <dbReference type="ARBA" id="ARBA00022475"/>
    </source>
</evidence>
<gene>
    <name evidence="9" type="ORF">IPV69_20510</name>
</gene>
<evidence type="ECO:0000313" key="9">
    <source>
        <dbReference type="EMBL" id="QOV88599.1"/>
    </source>
</evidence>
<dbReference type="PANTHER" id="PTHR30353">
    <property type="entry name" value="INNER MEMBRANE PROTEIN DEDA-RELATED"/>
    <property type="match status" value="1"/>
</dbReference>
<evidence type="ECO:0000256" key="4">
    <source>
        <dbReference type="ARBA" id="ARBA00022692"/>
    </source>
</evidence>
<name>A0A7M2WT54_9BACT</name>
<keyword evidence="6 7" id="KW-0472">Membrane</keyword>
<feature type="transmembrane region" description="Helical" evidence="7">
    <location>
        <begin position="40"/>
        <end position="58"/>
    </location>
</feature>
<keyword evidence="10" id="KW-1185">Reference proteome</keyword>
<dbReference type="RefSeq" id="WP_206291592.1">
    <property type="nucleotide sequence ID" value="NZ_CP063458.1"/>
</dbReference>
<sequence>MLATTALDVMAALQINAGQGVALAARIINADKVEDWVAYGGPWMVFGLLFLCGLGFPLPEEIPIMAAGYFIGTGRMGWALTCVLAWCGIIAGDCILYWFGRRYGLNITRIKLVGKHFTKERILKAEHLFERWGVWVVAIGRLISGVRGVMCVAAGAIKYNFVKFLIVDGLAALVSGGIFIFLGWWLGKTLGDFDKAVAKVEPYVELFVTLATVGLLGFILYLYIRHRRKKGVTDVALTKAVEFADKHPGKGV</sequence>
<dbReference type="GO" id="GO:0005886">
    <property type="term" value="C:plasma membrane"/>
    <property type="evidence" value="ECO:0007669"/>
    <property type="project" value="UniProtKB-SubCell"/>
</dbReference>
<evidence type="ECO:0000256" key="7">
    <source>
        <dbReference type="RuleBase" id="RU367016"/>
    </source>
</evidence>
<protein>
    <submittedName>
        <fullName evidence="9">DedA family protein</fullName>
    </submittedName>
</protein>
<comment type="subcellular location">
    <subcellularLocation>
        <location evidence="1 7">Cell membrane</location>
        <topology evidence="1 7">Multi-pass membrane protein</topology>
    </subcellularLocation>
</comment>
<feature type="transmembrane region" description="Helical" evidence="7">
    <location>
        <begin position="206"/>
        <end position="224"/>
    </location>
</feature>